<keyword evidence="4" id="KW-1185">Reference proteome</keyword>
<evidence type="ECO:0000256" key="1">
    <source>
        <dbReference type="SAM" id="MobiDB-lite"/>
    </source>
</evidence>
<keyword evidence="2" id="KW-0472">Membrane</keyword>
<dbReference type="OrthoDB" id="4952084at2759"/>
<keyword evidence="2" id="KW-1133">Transmembrane helix</keyword>
<dbReference type="EMBL" id="SRPW01000768">
    <property type="protein sequence ID" value="KAG6012226.1"/>
    <property type="molecule type" value="Genomic_DNA"/>
</dbReference>
<evidence type="ECO:0000313" key="3">
    <source>
        <dbReference type="EMBL" id="KAG6012226.1"/>
    </source>
</evidence>
<organism evidence="3 4">
    <name type="scientific">Claviceps pusilla</name>
    <dbReference type="NCBI Taxonomy" id="123648"/>
    <lineage>
        <taxon>Eukaryota</taxon>
        <taxon>Fungi</taxon>
        <taxon>Dikarya</taxon>
        <taxon>Ascomycota</taxon>
        <taxon>Pezizomycotina</taxon>
        <taxon>Sordariomycetes</taxon>
        <taxon>Hypocreomycetidae</taxon>
        <taxon>Hypocreales</taxon>
        <taxon>Clavicipitaceae</taxon>
        <taxon>Claviceps</taxon>
    </lineage>
</organism>
<feature type="compositionally biased region" description="Basic and acidic residues" evidence="1">
    <location>
        <begin position="123"/>
        <end position="134"/>
    </location>
</feature>
<evidence type="ECO:0000313" key="4">
    <source>
        <dbReference type="Proteomes" id="UP000748025"/>
    </source>
</evidence>
<keyword evidence="2" id="KW-0812">Transmembrane</keyword>
<dbReference type="AlphaFoldDB" id="A0A9P7T171"/>
<feature type="transmembrane region" description="Helical" evidence="2">
    <location>
        <begin position="24"/>
        <end position="49"/>
    </location>
</feature>
<dbReference type="Proteomes" id="UP000748025">
    <property type="component" value="Unassembled WGS sequence"/>
</dbReference>
<name>A0A9P7T171_9HYPO</name>
<comment type="caution">
    <text evidence="3">The sequence shown here is derived from an EMBL/GenBank/DDBJ whole genome shotgun (WGS) entry which is preliminary data.</text>
</comment>
<feature type="region of interest" description="Disordered" evidence="1">
    <location>
        <begin position="118"/>
        <end position="204"/>
    </location>
</feature>
<gene>
    <name evidence="3" type="ORF">E4U43_007890</name>
</gene>
<reference evidence="3" key="1">
    <citation type="journal article" date="2020" name="bioRxiv">
        <title>Whole genome comparisons of ergot fungi reveals the divergence and evolution of species within the genus Claviceps are the result of varying mechanisms driving genome evolution and host range expansion.</title>
        <authorList>
            <person name="Wyka S.A."/>
            <person name="Mondo S.J."/>
            <person name="Liu M."/>
            <person name="Dettman J."/>
            <person name="Nalam V."/>
            <person name="Broders K.D."/>
        </authorList>
    </citation>
    <scope>NUCLEOTIDE SEQUENCE</scope>
    <source>
        <strain evidence="3">CCC 602</strain>
    </source>
</reference>
<proteinExistence type="predicted"/>
<protein>
    <submittedName>
        <fullName evidence="3">Uncharacterized protein</fullName>
    </submittedName>
</protein>
<evidence type="ECO:0000256" key="2">
    <source>
        <dbReference type="SAM" id="Phobius"/>
    </source>
</evidence>
<sequence length="204" mass="22940">MAPSAWIRHPRAVEKAHILNCTRLWIVMGVVAGILVLTGLTTAVVVSIVKCRRRYRDHQSRRHSSPYLEVISKEWPHPSFPASRTYSDLSLRKSFDAKHEYQRLYMIQKSLASRAAASGEFAPADKSDKSRNDPIQKPTSSLRPPNHEKRDVGTACSDKKGPANQQSQRYKVPVGLAGEQKEREAQLQREGEKFMKSHPAIGTA</sequence>
<accession>A0A9P7T171</accession>
<feature type="compositionally biased region" description="Basic and acidic residues" evidence="1">
    <location>
        <begin position="179"/>
        <end position="195"/>
    </location>
</feature>
<feature type="compositionally biased region" description="Basic and acidic residues" evidence="1">
    <location>
        <begin position="145"/>
        <end position="161"/>
    </location>
</feature>